<reference evidence="4" key="1">
    <citation type="journal article" date="2023" name="Mol. Phylogenet. Evol.">
        <title>Genome-scale phylogeny and comparative genomics of the fungal order Sordariales.</title>
        <authorList>
            <person name="Hensen N."/>
            <person name="Bonometti L."/>
            <person name="Westerberg I."/>
            <person name="Brannstrom I.O."/>
            <person name="Guillou S."/>
            <person name="Cros-Aarteil S."/>
            <person name="Calhoun S."/>
            <person name="Haridas S."/>
            <person name="Kuo A."/>
            <person name="Mondo S."/>
            <person name="Pangilinan J."/>
            <person name="Riley R."/>
            <person name="LaButti K."/>
            <person name="Andreopoulos B."/>
            <person name="Lipzen A."/>
            <person name="Chen C."/>
            <person name="Yan M."/>
            <person name="Daum C."/>
            <person name="Ng V."/>
            <person name="Clum A."/>
            <person name="Steindorff A."/>
            <person name="Ohm R.A."/>
            <person name="Martin F."/>
            <person name="Silar P."/>
            <person name="Natvig D.O."/>
            <person name="Lalanne C."/>
            <person name="Gautier V."/>
            <person name="Ament-Velasquez S.L."/>
            <person name="Kruys A."/>
            <person name="Hutchinson M.I."/>
            <person name="Powell A.J."/>
            <person name="Barry K."/>
            <person name="Miller A.N."/>
            <person name="Grigoriev I.V."/>
            <person name="Debuchy R."/>
            <person name="Gladieux P."/>
            <person name="Hiltunen Thoren M."/>
            <person name="Johannesson H."/>
        </authorList>
    </citation>
    <scope>NUCLEOTIDE SEQUENCE [LARGE SCALE GENOMIC DNA]</scope>
    <source>
        <strain evidence="4">CBS 284.82</strain>
    </source>
</reference>
<dbReference type="PANTHER" id="PTHR38113">
    <property type="match status" value="1"/>
</dbReference>
<keyword evidence="4" id="KW-1185">Reference proteome</keyword>
<feature type="domain" description="DUF2293" evidence="2">
    <location>
        <begin position="95"/>
        <end position="179"/>
    </location>
</feature>
<feature type="region of interest" description="Disordered" evidence="1">
    <location>
        <begin position="299"/>
        <end position="327"/>
    </location>
</feature>
<dbReference type="InterPro" id="IPR018744">
    <property type="entry name" value="DUF2293"/>
</dbReference>
<accession>A0AAN6SMX8</accession>
<gene>
    <name evidence="3" type="ORF">C8A01DRAFT_40387</name>
</gene>
<protein>
    <recommendedName>
        <fullName evidence="2">DUF2293 domain-containing protein</fullName>
    </recommendedName>
</protein>
<dbReference type="PANTHER" id="PTHR38113:SF2">
    <property type="entry name" value="DUF2293 DOMAIN-CONTAINING PROTEIN"/>
    <property type="match status" value="1"/>
</dbReference>
<evidence type="ECO:0000313" key="3">
    <source>
        <dbReference type="EMBL" id="KAK4033163.1"/>
    </source>
</evidence>
<sequence length="327" mass="36732">MNTDEPEVRPHDALPKGYSFVPKGNVYITKNCRKKTHEAEKTLYVVVDKTGKPMGLRCPTYIHNAVMSEDKATASQRAQAVQKRDTAIEENFEEAIVKLFPEIPKTSIPQIFGHALKKHSRRVGRAGTVELQARVKLAVRAHIRHVHTDYDLLLKQGASRSVARDKVWEKLNEVARRWGGRPLKSATAVPVEGRRGKKSKTVAPAGKKTRTNAAAKKAVVHTAQRTTRRMSREALELSLPTFLPAPQANPGHAVLRVHTRRMTSELVEAENEEMVMVEELDADVNGFLEDVDARDAVFTRGEETSDYDSDGSEWSNWSDVRPKKWVD</sequence>
<proteinExistence type="predicted"/>
<organism evidence="3 4">
    <name type="scientific">Parachaetomium inaequale</name>
    <dbReference type="NCBI Taxonomy" id="2588326"/>
    <lineage>
        <taxon>Eukaryota</taxon>
        <taxon>Fungi</taxon>
        <taxon>Dikarya</taxon>
        <taxon>Ascomycota</taxon>
        <taxon>Pezizomycotina</taxon>
        <taxon>Sordariomycetes</taxon>
        <taxon>Sordariomycetidae</taxon>
        <taxon>Sordariales</taxon>
        <taxon>Chaetomiaceae</taxon>
        <taxon>Parachaetomium</taxon>
    </lineage>
</organism>
<dbReference type="AlphaFoldDB" id="A0AAN6SMX8"/>
<comment type="caution">
    <text evidence="3">The sequence shown here is derived from an EMBL/GenBank/DDBJ whole genome shotgun (WGS) entry which is preliminary data.</text>
</comment>
<dbReference type="Proteomes" id="UP001303115">
    <property type="component" value="Unassembled WGS sequence"/>
</dbReference>
<evidence type="ECO:0000256" key="1">
    <source>
        <dbReference type="SAM" id="MobiDB-lite"/>
    </source>
</evidence>
<evidence type="ECO:0000313" key="4">
    <source>
        <dbReference type="Proteomes" id="UP001303115"/>
    </source>
</evidence>
<feature type="region of interest" description="Disordered" evidence="1">
    <location>
        <begin position="186"/>
        <end position="212"/>
    </location>
</feature>
<name>A0AAN6SMX8_9PEZI</name>
<dbReference type="EMBL" id="MU854548">
    <property type="protein sequence ID" value="KAK4033163.1"/>
    <property type="molecule type" value="Genomic_DNA"/>
</dbReference>
<dbReference type="Pfam" id="PF10056">
    <property type="entry name" value="DUF2293"/>
    <property type="match status" value="1"/>
</dbReference>
<evidence type="ECO:0000259" key="2">
    <source>
        <dbReference type="Pfam" id="PF10056"/>
    </source>
</evidence>